<comment type="caution">
    <text evidence="1">The sequence shown here is derived from an EMBL/GenBank/DDBJ whole genome shotgun (WGS) entry which is preliminary data.</text>
</comment>
<organism evidence="1 2">
    <name type="scientific">Liparis tanakae</name>
    <name type="common">Tanaka's snailfish</name>
    <dbReference type="NCBI Taxonomy" id="230148"/>
    <lineage>
        <taxon>Eukaryota</taxon>
        <taxon>Metazoa</taxon>
        <taxon>Chordata</taxon>
        <taxon>Craniata</taxon>
        <taxon>Vertebrata</taxon>
        <taxon>Euteleostomi</taxon>
        <taxon>Actinopterygii</taxon>
        <taxon>Neopterygii</taxon>
        <taxon>Teleostei</taxon>
        <taxon>Neoteleostei</taxon>
        <taxon>Acanthomorphata</taxon>
        <taxon>Eupercaria</taxon>
        <taxon>Perciformes</taxon>
        <taxon>Cottioidei</taxon>
        <taxon>Cottales</taxon>
        <taxon>Liparidae</taxon>
        <taxon>Liparis</taxon>
    </lineage>
</organism>
<proteinExistence type="predicted"/>
<accession>A0A4Z2I4P9</accession>
<protein>
    <submittedName>
        <fullName evidence="1">Uncharacterized protein</fullName>
    </submittedName>
</protein>
<dbReference type="AlphaFoldDB" id="A0A4Z2I4P9"/>
<reference evidence="1 2" key="1">
    <citation type="submission" date="2019-03" db="EMBL/GenBank/DDBJ databases">
        <title>First draft genome of Liparis tanakae, snailfish: a comprehensive survey of snailfish specific genes.</title>
        <authorList>
            <person name="Kim W."/>
            <person name="Song I."/>
            <person name="Jeong J.-H."/>
            <person name="Kim D."/>
            <person name="Kim S."/>
            <person name="Ryu S."/>
            <person name="Song J.Y."/>
            <person name="Lee S.K."/>
        </authorList>
    </citation>
    <scope>NUCLEOTIDE SEQUENCE [LARGE SCALE GENOMIC DNA]</scope>
    <source>
        <tissue evidence="1">Muscle</tissue>
    </source>
</reference>
<name>A0A4Z2I4P9_9TELE</name>
<sequence length="117" mass="12981">MPSLPVSQMVTAPSLQPETSRVPAGFRPMVFTFPAGRLLTYSLWILWLETSVRFPILAQANFLLSSTKPQFVLQEAAVGPYILPSTTPKQQPHQQLVQALLAERSHRSAQVPERGSI</sequence>
<gene>
    <name evidence="1" type="ORF">EYF80_017516</name>
</gene>
<evidence type="ECO:0000313" key="2">
    <source>
        <dbReference type="Proteomes" id="UP000314294"/>
    </source>
</evidence>
<dbReference type="EMBL" id="SRLO01000140">
    <property type="protein sequence ID" value="TNN72232.1"/>
    <property type="molecule type" value="Genomic_DNA"/>
</dbReference>
<dbReference type="Proteomes" id="UP000314294">
    <property type="component" value="Unassembled WGS sequence"/>
</dbReference>
<evidence type="ECO:0000313" key="1">
    <source>
        <dbReference type="EMBL" id="TNN72232.1"/>
    </source>
</evidence>
<keyword evidence="2" id="KW-1185">Reference proteome</keyword>